<dbReference type="InterPro" id="IPR001457">
    <property type="entry name" value="NADH_UbQ/plastoQ_OxRdtase_su6"/>
</dbReference>
<gene>
    <name evidence="4" type="ORF">AWB68_03556</name>
</gene>
<keyword evidence="2" id="KW-0874">Quinone</keyword>
<comment type="function">
    <text evidence="2">NDH-1 shuttles electrons from NADH, via FMN and iron-sulfur (Fe-S) centers, to quinones in the respiratory chain. Couples the redox reaction to proton translocation (for every two electrons transferred, four hydrogen ions are translocated across the cytoplasmic membrane), and thus conserves the redox energy in a proton gradient.</text>
</comment>
<evidence type="ECO:0000256" key="3">
    <source>
        <dbReference type="SAM" id="MobiDB-lite"/>
    </source>
</evidence>
<dbReference type="Gene3D" id="1.20.120.1200">
    <property type="entry name" value="NADH-ubiquinone/plastoquinone oxidoreductase chain 6, subunit NuoJ"/>
    <property type="match status" value="1"/>
</dbReference>
<feature type="transmembrane region" description="Helical" evidence="2">
    <location>
        <begin position="150"/>
        <end position="173"/>
    </location>
</feature>
<feature type="region of interest" description="Disordered" evidence="3">
    <location>
        <begin position="202"/>
        <end position="229"/>
    </location>
</feature>
<proteinExistence type="inferred from homology"/>
<dbReference type="NCBIfam" id="NF005164">
    <property type="entry name" value="PRK06638.1-4"/>
    <property type="match status" value="1"/>
</dbReference>
<name>A0A158J8Z0_9BURK</name>
<keyword evidence="5" id="KW-1185">Reference proteome</keyword>
<keyword evidence="2" id="KW-0472">Membrane</keyword>
<keyword evidence="2" id="KW-0520">NAD</keyword>
<comment type="similarity">
    <text evidence="1 2">Belongs to the complex I subunit 6 family.</text>
</comment>
<dbReference type="AlphaFoldDB" id="A0A158J8Z0"/>
<feature type="transmembrane region" description="Helical" evidence="2">
    <location>
        <begin position="6"/>
        <end position="23"/>
    </location>
</feature>
<dbReference type="GO" id="GO:0005886">
    <property type="term" value="C:plasma membrane"/>
    <property type="evidence" value="ECO:0007669"/>
    <property type="project" value="UniProtKB-SubCell"/>
</dbReference>
<comment type="subcellular location">
    <subcellularLocation>
        <location evidence="2">Cell membrane</location>
        <topology evidence="2">Multi-pass membrane protein</topology>
    </subcellularLocation>
</comment>
<protein>
    <recommendedName>
        <fullName evidence="2">NADH-quinone oxidoreductase subunit J</fullName>
        <ecNumber evidence="2">7.1.1.-</ecNumber>
    </recommendedName>
</protein>
<feature type="transmembrane region" description="Helical" evidence="2">
    <location>
        <begin position="55"/>
        <end position="79"/>
    </location>
</feature>
<dbReference type="GO" id="GO:0048038">
    <property type="term" value="F:quinone binding"/>
    <property type="evidence" value="ECO:0007669"/>
    <property type="project" value="UniProtKB-UniRule"/>
</dbReference>
<keyword evidence="2" id="KW-0812">Transmembrane</keyword>
<dbReference type="GO" id="GO:0008137">
    <property type="term" value="F:NADH dehydrogenase (ubiquinone) activity"/>
    <property type="evidence" value="ECO:0007669"/>
    <property type="project" value="UniProtKB-UniRule"/>
</dbReference>
<evidence type="ECO:0000313" key="5">
    <source>
        <dbReference type="Proteomes" id="UP000054770"/>
    </source>
</evidence>
<dbReference type="RefSeq" id="WP_087645654.1">
    <property type="nucleotide sequence ID" value="NZ_FCON02000036.1"/>
</dbReference>
<dbReference type="OrthoDB" id="5295927at2"/>
<dbReference type="PANTHER" id="PTHR33269:SF17">
    <property type="entry name" value="NADH-UBIQUINONE OXIDOREDUCTASE CHAIN 6"/>
    <property type="match status" value="1"/>
</dbReference>
<comment type="caution">
    <text evidence="4">The sequence shown here is derived from an EMBL/GenBank/DDBJ whole genome shotgun (WGS) entry which is preliminary data.</text>
</comment>
<reference evidence="4" key="1">
    <citation type="submission" date="2016-01" db="EMBL/GenBank/DDBJ databases">
        <authorList>
            <person name="Peeters C."/>
        </authorList>
    </citation>
    <scope>NUCLEOTIDE SEQUENCE [LARGE SCALE GENOMIC DNA]</scope>
    <source>
        <strain evidence="4">LMG 22940</strain>
    </source>
</reference>
<keyword evidence="2" id="KW-1133">Transmembrane helix</keyword>
<evidence type="ECO:0000313" key="4">
    <source>
        <dbReference type="EMBL" id="SAL64851.1"/>
    </source>
</evidence>
<dbReference type="Proteomes" id="UP000054770">
    <property type="component" value="Unassembled WGS sequence"/>
</dbReference>
<feature type="transmembrane region" description="Helical" evidence="2">
    <location>
        <begin position="30"/>
        <end position="49"/>
    </location>
</feature>
<evidence type="ECO:0000256" key="1">
    <source>
        <dbReference type="ARBA" id="ARBA00005698"/>
    </source>
</evidence>
<accession>A0A158J8Z0</accession>
<evidence type="ECO:0000256" key="2">
    <source>
        <dbReference type="RuleBase" id="RU004429"/>
    </source>
</evidence>
<dbReference type="EMBL" id="FCON02000036">
    <property type="protein sequence ID" value="SAL64851.1"/>
    <property type="molecule type" value="Genomic_DNA"/>
</dbReference>
<organism evidence="4 5">
    <name type="scientific">Caballeronia choica</name>
    <dbReference type="NCBI Taxonomy" id="326476"/>
    <lineage>
        <taxon>Bacteria</taxon>
        <taxon>Pseudomonadati</taxon>
        <taxon>Pseudomonadota</taxon>
        <taxon>Betaproteobacteria</taxon>
        <taxon>Burkholderiales</taxon>
        <taxon>Burkholderiaceae</taxon>
        <taxon>Caballeronia</taxon>
    </lineage>
</organism>
<dbReference type="Pfam" id="PF00499">
    <property type="entry name" value="Oxidored_q3"/>
    <property type="match status" value="1"/>
</dbReference>
<dbReference type="InterPro" id="IPR042106">
    <property type="entry name" value="Nuo/plastoQ_OxRdtase_6_NuoJ"/>
</dbReference>
<keyword evidence="2" id="KW-1003">Cell membrane</keyword>
<dbReference type="EC" id="7.1.1.-" evidence="2"/>
<dbReference type="PANTHER" id="PTHR33269">
    <property type="entry name" value="NADH-UBIQUINONE OXIDOREDUCTASE CHAIN 6"/>
    <property type="match status" value="1"/>
</dbReference>
<sequence length="229" mass="24693">MEFTTVLFYIFALLLTVSALKVITSRNPVASALFLVLAFFNAAAIWMLLQAEFLAILLVLVYVGAVMVLFLFVVMMLDINLDVLHRDFKKFVPLASIVGAIIIIETALILWHGYGATVTPVHDVTAGAGVGGGAMMSNTGLIGKVIYTDYIFAFEIAGLILLVAIIAAISLTIREKKDNKRQKIGDQVKVRASDRVRIVKMKSETEAPDATTNPPVTGNVGAGTVDHKG</sequence>
<comment type="catalytic activity">
    <reaction evidence="2">
        <text>a quinone + NADH + 5 H(+)(in) = a quinol + NAD(+) + 4 H(+)(out)</text>
        <dbReference type="Rhea" id="RHEA:57888"/>
        <dbReference type="ChEBI" id="CHEBI:15378"/>
        <dbReference type="ChEBI" id="CHEBI:24646"/>
        <dbReference type="ChEBI" id="CHEBI:57540"/>
        <dbReference type="ChEBI" id="CHEBI:57945"/>
        <dbReference type="ChEBI" id="CHEBI:132124"/>
    </reaction>
</comment>
<feature type="transmembrane region" description="Helical" evidence="2">
    <location>
        <begin position="91"/>
        <end position="114"/>
    </location>
</feature>